<sequence>MSEVALLDSVITFLAKPLGSFIDGRPALDEQAGVSEIINPANEQVIARVQDATAVQVDAAVAAASRAFKGSWAQTSPYLRGVLLNKLADAIEQHGEELAQLEALNSGKAINVARGLEVAQSVVFLRYFAGWTTKINGESITPSLPSMAGEQYTAFTRREPVGVVAGIVPWNFPLLIAVWKLGSALATGCTIVLKPSEFSPLSLLRLVELATEVGIPDGAINVVTGAGKVGQWLTEHGEVRKVSFTGSVPTGIAVGAAAMKSKLTRVTLELGGKNPAALLADVNIDDVVPGLVMTAFTHQGQICASPERIYVHRSRIDELEQKLGAALAGLKIGSPLDESVQFGPLANKAHYQKIASYFERMGDGQVVVTGGRTVGDKGYFVEPTLLRASSPDDLFLTEETFGPIVCLLAFDSDEELIELLNDTPYGLGASLWTNDLSKALRMIPRIESGTVWVNMHTFLDPAVPFGGSKSSGIGREFGSAFIEAFTELKSVMIRY</sequence>
<dbReference type="AlphaFoldDB" id="A0A6I6H652"/>
<keyword evidence="2 4" id="KW-0560">Oxidoreductase</keyword>
<dbReference type="EMBL" id="CP046621">
    <property type="protein sequence ID" value="QGW77611.1"/>
    <property type="molecule type" value="Genomic_DNA"/>
</dbReference>
<dbReference type="PROSITE" id="PS00687">
    <property type="entry name" value="ALDEHYDE_DEHYDR_GLU"/>
    <property type="match status" value="1"/>
</dbReference>
<dbReference type="InterPro" id="IPR016161">
    <property type="entry name" value="Ald_DH/histidinol_DH"/>
</dbReference>
<evidence type="ECO:0000256" key="1">
    <source>
        <dbReference type="ARBA" id="ARBA00009986"/>
    </source>
</evidence>
<dbReference type="FunFam" id="3.40.605.10:FF:000007">
    <property type="entry name" value="NAD/NADP-dependent betaine aldehyde dehydrogenase"/>
    <property type="match status" value="1"/>
</dbReference>
<reference evidence="6" key="1">
    <citation type="submission" date="2019-12" db="EMBL/GenBank/DDBJ databases">
        <title>Hybrid Genome Assemblies of two High G+C Isolates from Undergraduate Microbiology Courses.</title>
        <authorList>
            <person name="Ne Ville C.J."/>
            <person name="Enright D."/>
            <person name="Hernandez I."/>
            <person name="Dodsworth J."/>
            <person name="Orwin P.M."/>
        </authorList>
    </citation>
    <scope>NUCLEOTIDE SEQUENCE [LARGE SCALE GENOMIC DNA]</scope>
    <source>
        <strain evidence="6">Neo</strain>
    </source>
</reference>
<name>A0A6I6H652_9PSED</name>
<comment type="similarity">
    <text evidence="1 4">Belongs to the aldehyde dehydrogenase family.</text>
</comment>
<evidence type="ECO:0000259" key="5">
    <source>
        <dbReference type="Pfam" id="PF00171"/>
    </source>
</evidence>
<dbReference type="Gene3D" id="3.40.605.10">
    <property type="entry name" value="Aldehyde Dehydrogenase, Chain A, domain 1"/>
    <property type="match status" value="1"/>
</dbReference>
<dbReference type="InterPro" id="IPR015590">
    <property type="entry name" value="Aldehyde_DH_dom"/>
</dbReference>
<feature type="domain" description="Aldehyde dehydrogenase" evidence="5">
    <location>
        <begin position="34"/>
        <end position="491"/>
    </location>
</feature>
<dbReference type="Gene3D" id="3.40.309.10">
    <property type="entry name" value="Aldehyde Dehydrogenase, Chain A, domain 2"/>
    <property type="match status" value="1"/>
</dbReference>
<dbReference type="SUPFAM" id="SSF53720">
    <property type="entry name" value="ALDH-like"/>
    <property type="match status" value="1"/>
</dbReference>
<proteinExistence type="inferred from homology"/>
<accession>A0A6I6H652</accession>
<dbReference type="InterPro" id="IPR029510">
    <property type="entry name" value="Ald_DH_CS_GLU"/>
</dbReference>
<evidence type="ECO:0000313" key="7">
    <source>
        <dbReference type="Proteomes" id="UP000426235"/>
    </source>
</evidence>
<organism evidence="6 7">
    <name type="scientific">Pseudomonas alkylphenolica</name>
    <dbReference type="NCBI Taxonomy" id="237609"/>
    <lineage>
        <taxon>Bacteria</taxon>
        <taxon>Pseudomonadati</taxon>
        <taxon>Pseudomonadota</taxon>
        <taxon>Gammaproteobacteria</taxon>
        <taxon>Pseudomonadales</taxon>
        <taxon>Pseudomonadaceae</taxon>
        <taxon>Pseudomonas</taxon>
    </lineage>
</organism>
<evidence type="ECO:0000256" key="2">
    <source>
        <dbReference type="ARBA" id="ARBA00023002"/>
    </source>
</evidence>
<evidence type="ECO:0000256" key="4">
    <source>
        <dbReference type="RuleBase" id="RU003345"/>
    </source>
</evidence>
<dbReference type="PANTHER" id="PTHR11699">
    <property type="entry name" value="ALDEHYDE DEHYDROGENASE-RELATED"/>
    <property type="match status" value="1"/>
</dbReference>
<dbReference type="Proteomes" id="UP000426235">
    <property type="component" value="Chromosome"/>
</dbReference>
<dbReference type="InterPro" id="IPR016162">
    <property type="entry name" value="Ald_DH_N"/>
</dbReference>
<dbReference type="RefSeq" id="WP_157192597.1">
    <property type="nucleotide sequence ID" value="NZ_CP046621.1"/>
</dbReference>
<feature type="active site" evidence="3">
    <location>
        <position position="269"/>
    </location>
</feature>
<dbReference type="GO" id="GO:0016620">
    <property type="term" value="F:oxidoreductase activity, acting on the aldehyde or oxo group of donors, NAD or NADP as acceptor"/>
    <property type="evidence" value="ECO:0007669"/>
    <property type="project" value="InterPro"/>
</dbReference>
<gene>
    <name evidence="6" type="ORF">GPJ81_13240</name>
</gene>
<protein>
    <submittedName>
        <fullName evidence="6">Aldehyde dehydrogenase family protein</fullName>
    </submittedName>
</protein>
<evidence type="ECO:0000256" key="3">
    <source>
        <dbReference type="PROSITE-ProRule" id="PRU10007"/>
    </source>
</evidence>
<keyword evidence="7" id="KW-1185">Reference proteome</keyword>
<dbReference type="Pfam" id="PF00171">
    <property type="entry name" value="Aldedh"/>
    <property type="match status" value="1"/>
</dbReference>
<dbReference type="InterPro" id="IPR016163">
    <property type="entry name" value="Ald_DH_C"/>
</dbReference>
<evidence type="ECO:0000313" key="6">
    <source>
        <dbReference type="EMBL" id="QGW77611.1"/>
    </source>
</evidence>